<dbReference type="InterPro" id="IPR023839">
    <property type="entry name" value="Firmicutes_EssC_C"/>
</dbReference>
<feature type="domain" description="FtsK" evidence="6">
    <location>
        <begin position="466"/>
        <end position="661"/>
    </location>
</feature>
<evidence type="ECO:0000313" key="7">
    <source>
        <dbReference type="EMBL" id="GGA04958.1"/>
    </source>
</evidence>
<dbReference type="RefSeq" id="WP_189018608.1">
    <property type="nucleotide sequence ID" value="NZ_BMHE01000047.1"/>
</dbReference>
<evidence type="ECO:0000259" key="6">
    <source>
        <dbReference type="PROSITE" id="PS50901"/>
    </source>
</evidence>
<evidence type="ECO:0000256" key="1">
    <source>
        <dbReference type="ARBA" id="ARBA00022737"/>
    </source>
</evidence>
<dbReference type="NCBIfam" id="TIGR03928">
    <property type="entry name" value="T7_EssCb_Firm"/>
    <property type="match status" value="1"/>
</dbReference>
<evidence type="ECO:0000256" key="2">
    <source>
        <dbReference type="ARBA" id="ARBA00022741"/>
    </source>
</evidence>
<reference evidence="8" key="1">
    <citation type="journal article" date="2019" name="Int. J. Syst. Evol. Microbiol.">
        <title>The Global Catalogue of Microorganisms (GCM) 10K type strain sequencing project: providing services to taxonomists for standard genome sequencing and annotation.</title>
        <authorList>
            <consortium name="The Broad Institute Genomics Platform"/>
            <consortium name="The Broad Institute Genome Sequencing Center for Infectious Disease"/>
            <person name="Wu L."/>
            <person name="Ma J."/>
        </authorList>
    </citation>
    <scope>NUCLEOTIDE SEQUENCE [LARGE SCALE GENOMIC DNA]</scope>
    <source>
        <strain evidence="8">CGMCC 1.15043</strain>
    </source>
</reference>
<keyword evidence="8" id="KW-1185">Reference proteome</keyword>
<keyword evidence="3 4" id="KW-0067">ATP-binding</keyword>
<organism evidence="7 8">
    <name type="scientific">Paenibacillus marchantiophytorum</name>
    <dbReference type="NCBI Taxonomy" id="1619310"/>
    <lineage>
        <taxon>Bacteria</taxon>
        <taxon>Bacillati</taxon>
        <taxon>Bacillota</taxon>
        <taxon>Bacilli</taxon>
        <taxon>Bacillales</taxon>
        <taxon>Paenibacillaceae</taxon>
        <taxon>Paenibacillus</taxon>
    </lineage>
</organism>
<feature type="transmembrane region" description="Helical" evidence="5">
    <location>
        <begin position="68"/>
        <end position="89"/>
    </location>
</feature>
<feature type="binding site" evidence="4">
    <location>
        <begin position="828"/>
        <end position="835"/>
    </location>
    <ligand>
        <name>ATP</name>
        <dbReference type="ChEBI" id="CHEBI:30616"/>
    </ligand>
</feature>
<evidence type="ECO:0000256" key="4">
    <source>
        <dbReference type="PROSITE-ProRule" id="PRU00289"/>
    </source>
</evidence>
<dbReference type="PANTHER" id="PTHR22683:SF1">
    <property type="entry name" value="TYPE VII SECRETION SYSTEM PROTEIN ESSC"/>
    <property type="match status" value="1"/>
</dbReference>
<keyword evidence="2 4" id="KW-0547">Nucleotide-binding</keyword>
<dbReference type="InterPro" id="IPR002543">
    <property type="entry name" value="FtsK_dom"/>
</dbReference>
<feature type="transmembrane region" description="Helical" evidence="5">
    <location>
        <begin position="39"/>
        <end position="61"/>
    </location>
</feature>
<dbReference type="InterPro" id="IPR050206">
    <property type="entry name" value="FtsK/SpoIIIE/SftA"/>
</dbReference>
<keyword evidence="5" id="KW-0472">Membrane</keyword>
<dbReference type="Proteomes" id="UP000615455">
    <property type="component" value="Unassembled WGS sequence"/>
</dbReference>
<evidence type="ECO:0000313" key="8">
    <source>
        <dbReference type="Proteomes" id="UP000615455"/>
    </source>
</evidence>
<dbReference type="PROSITE" id="PS50901">
    <property type="entry name" value="FTSK"/>
    <property type="match status" value="2"/>
</dbReference>
<feature type="domain" description="FtsK" evidence="6">
    <location>
        <begin position="809"/>
        <end position="995"/>
    </location>
</feature>
<keyword evidence="5" id="KW-0812">Transmembrane</keyword>
<dbReference type="SUPFAM" id="SSF52540">
    <property type="entry name" value="P-loop containing nucleoside triphosphate hydrolases"/>
    <property type="match status" value="2"/>
</dbReference>
<dbReference type="EMBL" id="BMHE01000047">
    <property type="protein sequence ID" value="GGA04958.1"/>
    <property type="molecule type" value="Genomic_DNA"/>
</dbReference>
<gene>
    <name evidence="7" type="ORF">GCM10008018_58580</name>
</gene>
<dbReference type="Gene3D" id="3.40.50.300">
    <property type="entry name" value="P-loop containing nucleotide triphosphate hydrolases"/>
    <property type="match status" value="2"/>
</dbReference>
<keyword evidence="5" id="KW-1133">Transmembrane helix</keyword>
<name>A0ABQ1FAT4_9BACL</name>
<accession>A0ABQ1FAT4</accession>
<proteinExistence type="predicted"/>
<sequence length="1336" mass="150697">MINKERQELMVQRTPRIVPSYLVGDVEIETPPSKANKPAISWLNMLFPPIAMMMMSILTSVVMKSRKIIFSVVGMTIVTILVALLSYFVSLRKHAKSENEKKLKYRQYSISLVQALQNANAKQREVMHLVHPSIESCIEITSNLGKALWERTSIETDFLHTRLGIGTQLLQMKTIFPEMNKSTGEENILLTELKKQCEPVNQVSGIPFAIPFREIGLLGLVGKREKLRELINAIVIHISTHHGYDEVKTVFVYPPEEQLEWEWLRWLPHVWNDDRSVKYMASTPYDVLQITEDLQQQLKARESRKNGYSEASNQNRLPHYIFFVLNPELLENLDFFSYLLSTQSSLGLTSIFLSERVDLDLPLNCQTIIEAVDKEGYVRRDLTHSLKEYGRMFEPDYVSKAKAEQFARYLSPIKLKETGGKNKIPLLVTFLEIFQVDQVADLQILKRWNINQADRSLGVPLGKASGGKLFIFDMHEKSYGPHGLVAGTTGSGKSELLQSLILALAVNYHPHEVAMVLVDYKGGGMANAFRGLPHLVGTITNLGGNEISRSLVSIKSELKRRQLLFGQIGVNSIDAYMVNYREGSAKEPLPHLIIIVDEFAELKSDQPEFMVELISAARVGRSLGIHLVLATQKPSGVVNDQIWSNSRFKLCLKVQDISDSQEMLKRPEAADIKERGRGYLQVGNNELFSLFQSAWSGAPYEIKQQKSSVPVVFKVGKNGNRTQIGSKDDQPQSEKPPTQLDAVVSHIIKEAKEKDIKPVQPLWLDPLPERIALEECGLLYNQVGEKLKAVSSVDGLVVTIGIVDHPAAQSQFALQLDLGKEGHLLIYGAPNSGKTTLIKSMITSLATSYTADELHMYVLDYGSRTLAVFHELPQLGDVVYLEDEDKLIKLLKMLADELDERKRLFATVGVGNIFAYRQITASKIPAIVVFIDNFTAYSENYNDYVGQLVTFLREGGNYGVHLILTGTTSNAFSYKITQNVRQVITLQMADKSDYYSLVGRTTVEPLHVPGRGLVKLDVPLEFQTALPNFGTNDEEMTLGIRTMGKQLNEGWEGKRARKIPNIPKKLSVQELMNRFAQNEESHVELDGPAPFPIGLDLESTFPVALKSKDFFSCVFSYTDDVQNQQMMHAWIQIWNKLFNTHHLNIHVIEGAVSPLQKLKKSGDIESYLTSEEAVQICINQIIDELQNRKNAAREAAANLDDPETFNEIKFIHDHYPMQLICMPSLQESESLLNDEVKQNLERMARYGKGLGIYMFVSSLAGDLNRLKNSFNFLSALIEQKNAILTGGTLQQHTAFNQELMGMSYSEQNRELGEDIGWLIRQNQKIKIKLVSNYEQC</sequence>
<dbReference type="SMART" id="SM00382">
    <property type="entry name" value="AAA"/>
    <property type="match status" value="2"/>
</dbReference>
<dbReference type="CDD" id="cd01127">
    <property type="entry name" value="TrwB_TraG_TraD_VirD4"/>
    <property type="match status" value="1"/>
</dbReference>
<comment type="caution">
    <text evidence="7">The sequence shown here is derived from an EMBL/GenBank/DDBJ whole genome shotgun (WGS) entry which is preliminary data.</text>
</comment>
<dbReference type="InterPro" id="IPR027417">
    <property type="entry name" value="P-loop_NTPase"/>
</dbReference>
<evidence type="ECO:0000256" key="5">
    <source>
        <dbReference type="SAM" id="Phobius"/>
    </source>
</evidence>
<feature type="binding site" evidence="4">
    <location>
        <begin position="487"/>
        <end position="494"/>
    </location>
    <ligand>
        <name>ATP</name>
        <dbReference type="ChEBI" id="CHEBI:30616"/>
    </ligand>
</feature>
<keyword evidence="1" id="KW-0677">Repeat</keyword>
<dbReference type="PANTHER" id="PTHR22683">
    <property type="entry name" value="SPORULATION PROTEIN RELATED"/>
    <property type="match status" value="1"/>
</dbReference>
<evidence type="ECO:0000256" key="3">
    <source>
        <dbReference type="ARBA" id="ARBA00022840"/>
    </source>
</evidence>
<dbReference type="InterPro" id="IPR003593">
    <property type="entry name" value="AAA+_ATPase"/>
</dbReference>
<protein>
    <submittedName>
        <fullName evidence="7">Type VII secretion protein EssC</fullName>
    </submittedName>
</protein>
<dbReference type="Pfam" id="PF01580">
    <property type="entry name" value="FtsK_SpoIIIE"/>
    <property type="match status" value="2"/>
</dbReference>